<accession>A0A0K2VC35</accession>
<name>A0A0K2VC35_LEPSM</name>
<organism evidence="1">
    <name type="scientific">Lepeophtheirus salmonis</name>
    <name type="common">Salmon louse</name>
    <name type="synonym">Caligus salmonis</name>
    <dbReference type="NCBI Taxonomy" id="72036"/>
    <lineage>
        <taxon>Eukaryota</taxon>
        <taxon>Metazoa</taxon>
        <taxon>Ecdysozoa</taxon>
        <taxon>Arthropoda</taxon>
        <taxon>Crustacea</taxon>
        <taxon>Multicrustacea</taxon>
        <taxon>Hexanauplia</taxon>
        <taxon>Copepoda</taxon>
        <taxon>Siphonostomatoida</taxon>
        <taxon>Caligidae</taxon>
        <taxon>Lepeophtheirus</taxon>
    </lineage>
</organism>
<protein>
    <submittedName>
        <fullName evidence="1">Uncharacterized protein</fullName>
    </submittedName>
</protein>
<proteinExistence type="predicted"/>
<dbReference type="AlphaFoldDB" id="A0A0K2VC35"/>
<dbReference type="EMBL" id="HACA01030742">
    <property type="protein sequence ID" value="CDW48103.1"/>
    <property type="molecule type" value="Transcribed_RNA"/>
</dbReference>
<reference evidence="1" key="1">
    <citation type="submission" date="2014-05" db="EMBL/GenBank/DDBJ databases">
        <authorList>
            <person name="Chronopoulou M."/>
        </authorList>
    </citation>
    <scope>NUCLEOTIDE SEQUENCE</scope>
    <source>
        <tissue evidence="1">Whole organism</tissue>
    </source>
</reference>
<sequence>MGVGAEVIPISSKMSSDIDGKVFLAK</sequence>
<evidence type="ECO:0000313" key="1">
    <source>
        <dbReference type="EMBL" id="CDW48103.1"/>
    </source>
</evidence>